<gene>
    <name evidence="3" type="ORF">HYN04_04970</name>
</gene>
<dbReference type="Pfam" id="PF07007">
    <property type="entry name" value="LprI"/>
    <property type="match status" value="1"/>
</dbReference>
<dbReference type="PROSITE" id="PS51257">
    <property type="entry name" value="PROKAR_LIPOPROTEIN"/>
    <property type="match status" value="1"/>
</dbReference>
<evidence type="ECO:0000256" key="1">
    <source>
        <dbReference type="SAM" id="SignalP"/>
    </source>
</evidence>
<reference evidence="4" key="1">
    <citation type="submission" date="2018-05" db="EMBL/GenBank/DDBJ databases">
        <title>Genome sequencing of Phenylobacterium sp. HYN0004.</title>
        <authorList>
            <person name="Yi H."/>
            <person name="Baek C."/>
        </authorList>
    </citation>
    <scope>NUCLEOTIDE SEQUENCE [LARGE SCALE GENOMIC DNA]</scope>
    <source>
        <strain evidence="4">HYN0004</strain>
    </source>
</reference>
<dbReference type="AlphaFoldDB" id="A0A2Z3HWH7"/>
<sequence length="293" mass="31419">MKSATILPVLAIGALLSGCGAAATDCASQASRDVITSIVREQVEKAAEAGLAAEDGTKLASASKIRATVAELKVLIEDIRTTKKDPDSTKRFCAGTARVVVPLSMIQDADQTRKLLDMSTVDNLLEQAGLKRSADSVTFDLEFSVQPTDKRDKIYGEVEGAAPMFTALGEVVGAHLARREIEGASQAQAAEMAAAEAETAKQTEAAQKADLDLATAENKLANQQINTLWKNLPEAARSQLLELQRAWVRKKTADCNIEASGVSTEAMPKEAARLRCDTRLTMERISELQSLME</sequence>
<keyword evidence="4" id="KW-1185">Reference proteome</keyword>
<dbReference type="OrthoDB" id="6655406at2"/>
<feature type="domain" description="Lysozyme inhibitor LprI-like N-terminal" evidence="2">
    <location>
        <begin position="199"/>
        <end position="288"/>
    </location>
</feature>
<dbReference type="Gene3D" id="1.20.1270.180">
    <property type="match status" value="1"/>
</dbReference>
<feature type="signal peptide" evidence="1">
    <location>
        <begin position="1"/>
        <end position="22"/>
    </location>
</feature>
<dbReference type="KEGG" id="phb:HYN04_04970"/>
<dbReference type="InterPro" id="IPR009739">
    <property type="entry name" value="LprI-like_N"/>
</dbReference>
<evidence type="ECO:0000313" key="3">
    <source>
        <dbReference type="EMBL" id="AWM77169.1"/>
    </source>
</evidence>
<feature type="chain" id="PRO_5016307158" description="Lysozyme inhibitor LprI-like N-terminal domain-containing protein" evidence="1">
    <location>
        <begin position="23"/>
        <end position="293"/>
    </location>
</feature>
<keyword evidence="1" id="KW-0732">Signal</keyword>
<dbReference type="Proteomes" id="UP000247763">
    <property type="component" value="Chromosome"/>
</dbReference>
<evidence type="ECO:0000313" key="4">
    <source>
        <dbReference type="Proteomes" id="UP000247763"/>
    </source>
</evidence>
<protein>
    <recommendedName>
        <fullName evidence="2">Lysozyme inhibitor LprI-like N-terminal domain-containing protein</fullName>
    </recommendedName>
</protein>
<proteinExistence type="predicted"/>
<accession>A0A2Z3HWH7</accession>
<organism evidence="3 4">
    <name type="scientific">Phenylobacterium parvum</name>
    <dbReference type="NCBI Taxonomy" id="2201350"/>
    <lineage>
        <taxon>Bacteria</taxon>
        <taxon>Pseudomonadati</taxon>
        <taxon>Pseudomonadota</taxon>
        <taxon>Alphaproteobacteria</taxon>
        <taxon>Caulobacterales</taxon>
        <taxon>Caulobacteraceae</taxon>
        <taxon>Phenylobacterium</taxon>
    </lineage>
</organism>
<name>A0A2Z3HWH7_9CAUL</name>
<dbReference type="EMBL" id="CP029479">
    <property type="protein sequence ID" value="AWM77169.1"/>
    <property type="molecule type" value="Genomic_DNA"/>
</dbReference>
<evidence type="ECO:0000259" key="2">
    <source>
        <dbReference type="Pfam" id="PF07007"/>
    </source>
</evidence>
<dbReference type="RefSeq" id="WP_110449738.1">
    <property type="nucleotide sequence ID" value="NZ_CP029479.1"/>
</dbReference>